<dbReference type="GO" id="GO:0048731">
    <property type="term" value="P:system development"/>
    <property type="evidence" value="ECO:0007669"/>
    <property type="project" value="UniProtKB-ARBA"/>
</dbReference>
<dbReference type="GO" id="GO:0005739">
    <property type="term" value="C:mitochondrion"/>
    <property type="evidence" value="ECO:0007669"/>
    <property type="project" value="UniProtKB-ARBA"/>
</dbReference>
<dbReference type="FunFam" id="1.25.40.10:FF:000158">
    <property type="entry name" value="pentatricopeptide repeat-containing protein At2g33680"/>
    <property type="match status" value="1"/>
</dbReference>
<dbReference type="GO" id="GO:0009451">
    <property type="term" value="P:RNA modification"/>
    <property type="evidence" value="ECO:0007669"/>
    <property type="project" value="InterPro"/>
</dbReference>
<dbReference type="InterPro" id="IPR046960">
    <property type="entry name" value="PPR_At4g14850-like_plant"/>
</dbReference>
<dbReference type="Pfam" id="PF01535">
    <property type="entry name" value="PPR"/>
    <property type="match status" value="6"/>
</dbReference>
<feature type="repeat" description="PPR" evidence="3">
    <location>
        <begin position="410"/>
        <end position="444"/>
    </location>
</feature>
<dbReference type="Pfam" id="PF13041">
    <property type="entry name" value="PPR_2"/>
    <property type="match status" value="5"/>
</dbReference>
<organism evidence="4 5">
    <name type="scientific">Adiantum capillus-veneris</name>
    <name type="common">Maidenhair fern</name>
    <dbReference type="NCBI Taxonomy" id="13818"/>
    <lineage>
        <taxon>Eukaryota</taxon>
        <taxon>Viridiplantae</taxon>
        <taxon>Streptophyta</taxon>
        <taxon>Embryophyta</taxon>
        <taxon>Tracheophyta</taxon>
        <taxon>Polypodiopsida</taxon>
        <taxon>Polypodiidae</taxon>
        <taxon>Polypodiales</taxon>
        <taxon>Pteridineae</taxon>
        <taxon>Pteridaceae</taxon>
        <taxon>Vittarioideae</taxon>
        <taxon>Adiantum</taxon>
    </lineage>
</organism>
<evidence type="ECO:0000256" key="1">
    <source>
        <dbReference type="ARBA" id="ARBA00022737"/>
    </source>
</evidence>
<evidence type="ECO:0000313" key="4">
    <source>
        <dbReference type="EMBL" id="KAI5082556.1"/>
    </source>
</evidence>
<evidence type="ECO:0008006" key="6">
    <source>
        <dbReference type="Google" id="ProtNLM"/>
    </source>
</evidence>
<dbReference type="EMBL" id="JABFUD020000003">
    <property type="protein sequence ID" value="KAI5082556.1"/>
    <property type="molecule type" value="Genomic_DNA"/>
</dbReference>
<dbReference type="FunFam" id="1.25.40.10:FF:000205">
    <property type="entry name" value="Pentatricopeptide repeat-containing protein, mitochondrial"/>
    <property type="match status" value="1"/>
</dbReference>
<accession>A0A9D4ZQV1</accession>
<dbReference type="PANTHER" id="PTHR47926:SF382">
    <property type="entry name" value="PENTACOTRIPEPTIDE-REPEAT REGION OF PRORP DOMAIN-CONTAINING PROTEIN"/>
    <property type="match status" value="1"/>
</dbReference>
<comment type="similarity">
    <text evidence="2">Belongs to the PPR family. PCMP-E subfamily.</text>
</comment>
<evidence type="ECO:0000256" key="2">
    <source>
        <dbReference type="ARBA" id="ARBA00061659"/>
    </source>
</evidence>
<sequence length="801" mass="88537">MACLNSARTVKTSQALELYNWEASSLENAIVGLEQLTEGASIGSIVCVLQKCRKEKNLDCARRAHLHIREHGLEENTVIGNYLVPTLADCGGLSEAQQVFESLKYKNEHSWTFLIQGYVESGDFAHALNLYQSMKEQNVSPNRYTLQLILKACAKLQRVEKGHETHAEVIKNTYEGNQFVASTLVDMYVKCGLLAEAQDVFDELVVQDIVSWTALIAGYAEHGPHAKALDCVERMQAKGIYPDAFTFVCTLKACTSLGAMSKGQEIHQEIVRVGLEGEPFVGSALVDMYAKCASVMEAERVFDRLLVRDVVLWNVIIAAYAEQGERDKASHCLRIMRQQDVSPNALTFIALLQGYDGSGLMDEMQDIHIEVTKEGLERDPLVGSALVGIYARSGALIDALKIFDKLCSRNVVSWTALISGYADHCFGAEALNCLKEMQADGVAPNDVTFVCGLKACGQIGALDRGRELHSMIAIEGFERDTFVGNTLVDVYARCGMLLEARDVFDELQVQDVVSWNALSSRYLEHGFDEEALSCLEQMKGMSISPDLLTYVRCLKACGCLGVVEKGQELHADVSIEAFEEDPFVRSTVVDMYSKCGLLLEAHDVFDDLPVKDVVVWNALLAGYAFKGESACVFDLVEKMKGQDVEPNEVTYLSILTACSHEGLVVKGLIDFQALARQHVGLVTIHHYNCIVDLLGRAGCLDEAVAILKKFPCQPNLVTWSTLLGACRKWGDIELARQAFESAHIADEKHAAVFIAMARIYASANMWEDAKLVQGTQHASKGLRPQKMEDVCKRWDIHDEAE</sequence>
<dbReference type="InterPro" id="IPR002885">
    <property type="entry name" value="PPR_rpt"/>
</dbReference>
<dbReference type="Gene3D" id="1.25.40.10">
    <property type="entry name" value="Tetratricopeptide repeat domain"/>
    <property type="match status" value="4"/>
</dbReference>
<feature type="repeat" description="PPR" evidence="3">
    <location>
        <begin position="309"/>
        <end position="343"/>
    </location>
</feature>
<dbReference type="PANTHER" id="PTHR47926">
    <property type="entry name" value="PENTATRICOPEPTIDE REPEAT-CONTAINING PROTEIN"/>
    <property type="match status" value="1"/>
</dbReference>
<evidence type="ECO:0000256" key="3">
    <source>
        <dbReference type="PROSITE-ProRule" id="PRU00708"/>
    </source>
</evidence>
<evidence type="ECO:0000313" key="5">
    <source>
        <dbReference type="Proteomes" id="UP000886520"/>
    </source>
</evidence>
<comment type="caution">
    <text evidence="4">The sequence shown here is derived from an EMBL/GenBank/DDBJ whole genome shotgun (WGS) entry which is preliminary data.</text>
</comment>
<reference evidence="4" key="1">
    <citation type="submission" date="2021-01" db="EMBL/GenBank/DDBJ databases">
        <title>Adiantum capillus-veneris genome.</title>
        <authorList>
            <person name="Fang Y."/>
            <person name="Liao Q."/>
        </authorList>
    </citation>
    <scope>NUCLEOTIDE SEQUENCE</scope>
    <source>
        <strain evidence="4">H3</strain>
        <tissue evidence="4">Leaf</tissue>
    </source>
</reference>
<feature type="repeat" description="PPR" evidence="3">
    <location>
        <begin position="107"/>
        <end position="141"/>
    </location>
</feature>
<proteinExistence type="inferred from homology"/>
<dbReference type="NCBIfam" id="TIGR00756">
    <property type="entry name" value="PPR"/>
    <property type="match status" value="5"/>
</dbReference>
<feature type="repeat" description="PPR" evidence="3">
    <location>
        <begin position="511"/>
        <end position="545"/>
    </location>
</feature>
<dbReference type="FunFam" id="1.25.40.10:FF:000344">
    <property type="entry name" value="Pentatricopeptide repeat-containing protein"/>
    <property type="match status" value="1"/>
</dbReference>
<dbReference type="AlphaFoldDB" id="A0A9D4ZQV1"/>
<dbReference type="FunFam" id="1.25.40.10:FF:000031">
    <property type="entry name" value="Pentatricopeptide repeat-containing protein mitochondrial"/>
    <property type="match status" value="1"/>
</dbReference>
<dbReference type="Proteomes" id="UP000886520">
    <property type="component" value="Chromosome 2"/>
</dbReference>
<name>A0A9D4ZQV1_ADICA</name>
<protein>
    <recommendedName>
        <fullName evidence="6">Pentatricopeptide repeat-containing protein</fullName>
    </recommendedName>
</protein>
<dbReference type="InterPro" id="IPR011990">
    <property type="entry name" value="TPR-like_helical_dom_sf"/>
</dbReference>
<gene>
    <name evidence="4" type="ORF">GOP47_0002299</name>
</gene>
<feature type="repeat" description="PPR" evidence="3">
    <location>
        <begin position="208"/>
        <end position="242"/>
    </location>
</feature>
<dbReference type="SUPFAM" id="SSF48452">
    <property type="entry name" value="TPR-like"/>
    <property type="match status" value="1"/>
</dbReference>
<dbReference type="PROSITE" id="PS51375">
    <property type="entry name" value="PPR"/>
    <property type="match status" value="6"/>
</dbReference>
<dbReference type="GO" id="GO:0003723">
    <property type="term" value="F:RNA binding"/>
    <property type="evidence" value="ECO:0007669"/>
    <property type="project" value="InterPro"/>
</dbReference>
<keyword evidence="5" id="KW-1185">Reference proteome</keyword>
<feature type="repeat" description="PPR" evidence="3">
    <location>
        <begin position="612"/>
        <end position="646"/>
    </location>
</feature>
<keyword evidence="1" id="KW-0677">Repeat</keyword>
<dbReference type="OrthoDB" id="1882346at2759"/>